<keyword evidence="6" id="KW-0479">Metal-binding</keyword>
<sequence>MKIVTNSEQETLDFARKFVLELKGGEVFLLEGNLGAGKSVFVRGVAMGLGVKKNITSPTFVIMKVYDVAKHDKIKKLVHIDAYRVEADDLFQIGLEEYLNDPETVVFIEWGEKVAKDLKKYKFKTIKIEHQDNLREINIQ</sequence>
<dbReference type="SUPFAM" id="SSF52540">
    <property type="entry name" value="P-loop containing nucleoside triphosphate hydrolases"/>
    <property type="match status" value="1"/>
</dbReference>
<evidence type="ECO:0000256" key="8">
    <source>
        <dbReference type="ARBA" id="ARBA00022840"/>
    </source>
</evidence>
<dbReference type="PANTHER" id="PTHR33540:SF2">
    <property type="entry name" value="TRNA THREONYLCARBAMOYLADENOSINE BIOSYNTHESIS PROTEIN TSAE"/>
    <property type="match status" value="1"/>
</dbReference>
<dbReference type="EMBL" id="PFAP01000027">
    <property type="protein sequence ID" value="PIR93960.1"/>
    <property type="molecule type" value="Genomic_DNA"/>
</dbReference>
<evidence type="ECO:0000256" key="3">
    <source>
        <dbReference type="ARBA" id="ARBA00019010"/>
    </source>
</evidence>
<evidence type="ECO:0000256" key="6">
    <source>
        <dbReference type="ARBA" id="ARBA00022723"/>
    </source>
</evidence>
<evidence type="ECO:0000313" key="11">
    <source>
        <dbReference type="EMBL" id="PIR93960.1"/>
    </source>
</evidence>
<keyword evidence="9" id="KW-0460">Magnesium</keyword>
<comment type="subcellular location">
    <subcellularLocation>
        <location evidence="1">Cytoplasm</location>
    </subcellularLocation>
</comment>
<keyword evidence="4" id="KW-0963">Cytoplasm</keyword>
<dbReference type="GO" id="GO:0005524">
    <property type="term" value="F:ATP binding"/>
    <property type="evidence" value="ECO:0007669"/>
    <property type="project" value="UniProtKB-KW"/>
</dbReference>
<dbReference type="Pfam" id="PF02367">
    <property type="entry name" value="TsaE"/>
    <property type="match status" value="1"/>
</dbReference>
<evidence type="ECO:0000313" key="12">
    <source>
        <dbReference type="Proteomes" id="UP000229901"/>
    </source>
</evidence>
<dbReference type="AlphaFoldDB" id="A0A2H0V6I6"/>
<dbReference type="InterPro" id="IPR027417">
    <property type="entry name" value="P-loop_NTPase"/>
</dbReference>
<evidence type="ECO:0000256" key="7">
    <source>
        <dbReference type="ARBA" id="ARBA00022741"/>
    </source>
</evidence>
<evidence type="ECO:0000256" key="4">
    <source>
        <dbReference type="ARBA" id="ARBA00022490"/>
    </source>
</evidence>
<keyword evidence="11" id="KW-0808">Transferase</keyword>
<comment type="caution">
    <text evidence="11">The sequence shown here is derived from an EMBL/GenBank/DDBJ whole genome shotgun (WGS) entry which is preliminary data.</text>
</comment>
<evidence type="ECO:0000256" key="2">
    <source>
        <dbReference type="ARBA" id="ARBA00007599"/>
    </source>
</evidence>
<evidence type="ECO:0000256" key="5">
    <source>
        <dbReference type="ARBA" id="ARBA00022694"/>
    </source>
</evidence>
<dbReference type="Proteomes" id="UP000229901">
    <property type="component" value="Unassembled WGS sequence"/>
</dbReference>
<dbReference type="Gene3D" id="3.40.50.300">
    <property type="entry name" value="P-loop containing nucleotide triphosphate hydrolases"/>
    <property type="match status" value="1"/>
</dbReference>
<dbReference type="GO" id="GO:0002949">
    <property type="term" value="P:tRNA threonylcarbamoyladenosine modification"/>
    <property type="evidence" value="ECO:0007669"/>
    <property type="project" value="InterPro"/>
</dbReference>
<reference evidence="12" key="1">
    <citation type="submission" date="2017-09" db="EMBL/GenBank/DDBJ databases">
        <title>Depth-based differentiation of microbial function through sediment-hosted aquifers and enrichment of novel symbionts in the deep terrestrial subsurface.</title>
        <authorList>
            <person name="Probst A.J."/>
            <person name="Ladd B."/>
            <person name="Jarett J.K."/>
            <person name="Geller-Mcgrath D.E."/>
            <person name="Sieber C.M.K."/>
            <person name="Emerson J.B."/>
            <person name="Anantharaman K."/>
            <person name="Thomas B.C."/>
            <person name="Malmstrom R."/>
            <person name="Stieglmeier M."/>
            <person name="Klingl A."/>
            <person name="Woyke T."/>
            <person name="Ryan C.M."/>
            <person name="Banfield J.F."/>
        </authorList>
    </citation>
    <scope>NUCLEOTIDE SEQUENCE [LARGE SCALE GENOMIC DNA]</scope>
</reference>
<keyword evidence="8" id="KW-0067">ATP-binding</keyword>
<dbReference type="InterPro" id="IPR003442">
    <property type="entry name" value="T6A_TsaE"/>
</dbReference>
<dbReference type="NCBIfam" id="TIGR00150">
    <property type="entry name" value="T6A_YjeE"/>
    <property type="match status" value="1"/>
</dbReference>
<evidence type="ECO:0000256" key="1">
    <source>
        <dbReference type="ARBA" id="ARBA00004496"/>
    </source>
</evidence>
<dbReference type="GO" id="GO:0005737">
    <property type="term" value="C:cytoplasm"/>
    <property type="evidence" value="ECO:0007669"/>
    <property type="project" value="UniProtKB-SubCell"/>
</dbReference>
<proteinExistence type="inferred from homology"/>
<name>A0A2H0V6I6_9BACT</name>
<keyword evidence="5" id="KW-0819">tRNA processing</keyword>
<protein>
    <recommendedName>
        <fullName evidence="3">tRNA threonylcarbamoyladenosine biosynthesis protein TsaE</fullName>
    </recommendedName>
    <alternativeName>
        <fullName evidence="10">t(6)A37 threonylcarbamoyladenosine biosynthesis protein TsaE</fullName>
    </alternativeName>
</protein>
<dbReference type="GO" id="GO:0046872">
    <property type="term" value="F:metal ion binding"/>
    <property type="evidence" value="ECO:0007669"/>
    <property type="project" value="UniProtKB-KW"/>
</dbReference>
<evidence type="ECO:0000256" key="9">
    <source>
        <dbReference type="ARBA" id="ARBA00022842"/>
    </source>
</evidence>
<gene>
    <name evidence="11" type="ORF">COT97_03795</name>
</gene>
<dbReference type="PANTHER" id="PTHR33540">
    <property type="entry name" value="TRNA THREONYLCARBAMOYLADENOSINE BIOSYNTHESIS PROTEIN TSAE"/>
    <property type="match status" value="1"/>
</dbReference>
<keyword evidence="7" id="KW-0547">Nucleotide-binding</keyword>
<accession>A0A2H0V6I6</accession>
<evidence type="ECO:0000256" key="10">
    <source>
        <dbReference type="ARBA" id="ARBA00032441"/>
    </source>
</evidence>
<organism evidence="11 12">
    <name type="scientific">Candidatus Falkowbacteria bacterium CG10_big_fil_rev_8_21_14_0_10_39_11</name>
    <dbReference type="NCBI Taxonomy" id="1974565"/>
    <lineage>
        <taxon>Bacteria</taxon>
        <taxon>Candidatus Falkowiibacteriota</taxon>
    </lineage>
</organism>
<dbReference type="GO" id="GO:0016740">
    <property type="term" value="F:transferase activity"/>
    <property type="evidence" value="ECO:0007669"/>
    <property type="project" value="UniProtKB-KW"/>
</dbReference>
<comment type="similarity">
    <text evidence="2">Belongs to the TsaE family.</text>
</comment>